<dbReference type="InterPro" id="IPR011249">
    <property type="entry name" value="Metalloenz_LuxS/M16"/>
</dbReference>
<feature type="domain" description="Peptidase M16C associated" evidence="1">
    <location>
        <begin position="463"/>
        <end position="716"/>
    </location>
</feature>
<protein>
    <submittedName>
        <fullName evidence="2">Zn-dependent M16 (Insulinase) family peptidase</fullName>
        <ecNumber evidence="2">3.4.24.-</ecNumber>
    </submittedName>
</protein>
<keyword evidence="2" id="KW-0378">Hydrolase</keyword>
<dbReference type="EC" id="3.4.24.-" evidence="2"/>
<dbReference type="RefSeq" id="WP_307213461.1">
    <property type="nucleotide sequence ID" value="NZ_JAUSTI010000002.1"/>
</dbReference>
<dbReference type="Gene3D" id="3.30.830.10">
    <property type="entry name" value="Metalloenzyme, LuxS/M16 peptidase-like"/>
    <property type="match status" value="4"/>
</dbReference>
<accession>A0ABT9W826</accession>
<dbReference type="Proteomes" id="UP001233836">
    <property type="component" value="Unassembled WGS sequence"/>
</dbReference>
<reference evidence="2 3" key="1">
    <citation type="submission" date="2023-07" db="EMBL/GenBank/DDBJ databases">
        <title>Sorghum-associated microbial communities from plants grown in Nebraska, USA.</title>
        <authorList>
            <person name="Schachtman D."/>
        </authorList>
    </citation>
    <scope>NUCLEOTIDE SEQUENCE [LARGE SCALE GENOMIC DNA]</scope>
    <source>
        <strain evidence="2 3">DS1314</strain>
    </source>
</reference>
<gene>
    <name evidence="2" type="ORF">J2T19_000845</name>
</gene>
<dbReference type="PANTHER" id="PTHR43016:SF13">
    <property type="entry name" value="PRESEQUENCE PROTEASE, MITOCHONDRIAL"/>
    <property type="match status" value="1"/>
</dbReference>
<evidence type="ECO:0000313" key="2">
    <source>
        <dbReference type="EMBL" id="MDQ0169405.1"/>
    </source>
</evidence>
<proteinExistence type="predicted"/>
<dbReference type="InterPro" id="IPR011765">
    <property type="entry name" value="Pept_M16_N"/>
</dbReference>
<sequence length="978" mass="112593">MSKLNLNQVYSGFTVNKETFVKELNANVYTLEHTKTGARLLYVDSTDDNKVFSISFRTPPSDSTGVFHILEHSVLCGSRKFNVKEPFVELLKGSMNTFLNALTFADKTMYPVASRNEKDFMNLMDVYMDAVFNPNIREHDEIFKQEGWHYEINETTDELIYKGVVFNEMKGVFSSPDTILANTINESIFPDNPYRHVSGGDPEKITDLTYDGFMEAYYTYYHPSNSYIFLYGNLNVEETLAFLDRDYLTKYDKKQIDSSIPLQQPVQKHTVVKEYEVLETDTVENKVHMALNFVIGEHSDRERAVASQILQEILLTSPAAPLKKALLARGIGQHVSGMFNSALRQPVFSIIVRNAHEGQEEEFKLAVIEELTRIVEEGIDKKLIEGAISGSEFQLREADFSMPKGLVYNLFVMDNWLYDGRPEDCLAYEKLFEQIKLALTTNYFEQLIEEIILNSKHNSFAVVKPSRTLGEQKRQAELNKLKTYQNSLRTEELDQLQKETEKLIQRQSTRDTKEDLEQIPMLTLSDLNQSPERIPCTDVKVNGIDTLWHEMNTSKIAHYNLYFDIKNVVRELGESYIPYVSLLSKLLGKVDTRNYNYNELSNEISIKFGGLDFSNKTFENSNEENLNVRLRARAKVLEPHLEVSFHYLNEIINHSLFTDEKRILELLQEIKLNLEMSLNQNGHSFALMRVHSQLSHAAKYEENLDGINFYRFICSILKDFDQNQESILEALEKTRQYVFTKTNLVLSFTGDQALFNVFSEFLPRLELNDLTKNHKVQPTEISDTTEENEAYVISSGVSYVTKGYQYQTLGYEYSGKLKVLKRILDLNYLWNAVRVKGGAYGVGMMISRWGVCSFFSYRDPNVAATFNVYDHAYEHLADFNEDQQTMTKYIIGTIAGQDRPLSDREKGEQSDAYYFSNISFADLEKERREILSTTAEDIQGYAKLLEEIVAQGRSCVIGNKDKINENKEVFDVVTDLIS</sequence>
<dbReference type="SUPFAM" id="SSF63411">
    <property type="entry name" value="LuxS/MPP-like metallohydrolase"/>
    <property type="match status" value="4"/>
</dbReference>
<organism evidence="2 3">
    <name type="scientific">Paenibacillus tundrae</name>
    <dbReference type="NCBI Taxonomy" id="528187"/>
    <lineage>
        <taxon>Bacteria</taxon>
        <taxon>Bacillati</taxon>
        <taxon>Bacillota</taxon>
        <taxon>Bacilli</taxon>
        <taxon>Bacillales</taxon>
        <taxon>Paenibacillaceae</taxon>
        <taxon>Paenibacillus</taxon>
    </lineage>
</organism>
<keyword evidence="3" id="KW-1185">Reference proteome</keyword>
<dbReference type="EMBL" id="JAUSTI010000002">
    <property type="protein sequence ID" value="MDQ0169405.1"/>
    <property type="molecule type" value="Genomic_DNA"/>
</dbReference>
<dbReference type="GO" id="GO:0016787">
    <property type="term" value="F:hydrolase activity"/>
    <property type="evidence" value="ECO:0007669"/>
    <property type="project" value="UniProtKB-KW"/>
</dbReference>
<dbReference type="PANTHER" id="PTHR43016">
    <property type="entry name" value="PRESEQUENCE PROTEASE"/>
    <property type="match status" value="1"/>
</dbReference>
<dbReference type="InterPro" id="IPR055130">
    <property type="entry name" value="PreP_C"/>
</dbReference>
<dbReference type="Pfam" id="PF08367">
    <property type="entry name" value="M16C_assoc"/>
    <property type="match status" value="1"/>
</dbReference>
<dbReference type="Pfam" id="PF00675">
    <property type="entry name" value="Peptidase_M16"/>
    <property type="match status" value="1"/>
</dbReference>
<dbReference type="Pfam" id="PF22516">
    <property type="entry name" value="PreP_C"/>
    <property type="match status" value="1"/>
</dbReference>
<dbReference type="SMART" id="SM01264">
    <property type="entry name" value="M16C_associated"/>
    <property type="match status" value="1"/>
</dbReference>
<evidence type="ECO:0000259" key="1">
    <source>
        <dbReference type="SMART" id="SM01264"/>
    </source>
</evidence>
<comment type="caution">
    <text evidence="2">The sequence shown here is derived from an EMBL/GenBank/DDBJ whole genome shotgun (WGS) entry which is preliminary data.</text>
</comment>
<evidence type="ECO:0000313" key="3">
    <source>
        <dbReference type="Proteomes" id="UP001233836"/>
    </source>
</evidence>
<dbReference type="InterPro" id="IPR013578">
    <property type="entry name" value="Peptidase_M16C_assoc"/>
</dbReference>
<dbReference type="InterPro" id="IPR007863">
    <property type="entry name" value="Peptidase_M16_C"/>
</dbReference>
<dbReference type="Pfam" id="PF05193">
    <property type="entry name" value="Peptidase_M16_C"/>
    <property type="match status" value="1"/>
</dbReference>
<name>A0ABT9W826_9BACL</name>